<accession>A0A0H3DPV6</accession>
<dbReference type="AlphaFoldDB" id="A0A0H3DPV6"/>
<name>A0A0H3DPV6_EDWTF</name>
<feature type="region of interest" description="Disordered" evidence="1">
    <location>
        <begin position="36"/>
        <end position="65"/>
    </location>
</feature>
<dbReference type="KEGG" id="etd:ETAF_1313"/>
<dbReference type="PATRIC" id="fig|718251.5.peg.1359"/>
<protein>
    <submittedName>
        <fullName evidence="2">Uncharacterized protein</fullName>
    </submittedName>
</protein>
<dbReference type="HOGENOM" id="CLU_2842828_0_0_6"/>
<organism evidence="2 3">
    <name type="scientific">Edwardsiella tarda (strain FL6-60)</name>
    <dbReference type="NCBI Taxonomy" id="718251"/>
    <lineage>
        <taxon>Bacteria</taxon>
        <taxon>Pseudomonadati</taxon>
        <taxon>Pseudomonadota</taxon>
        <taxon>Gammaproteobacteria</taxon>
        <taxon>Enterobacterales</taxon>
        <taxon>Hafniaceae</taxon>
        <taxon>Edwardsiella</taxon>
    </lineage>
</organism>
<reference evidence="3" key="1">
    <citation type="submission" date="2010-08" db="EMBL/GenBank/DDBJ databases">
        <title>Genome comparisons of Edwardsiella bacteria analysed using deep sequencing technology.</title>
        <authorList>
            <person name="van Soest J.J."/>
            <person name="Henkel C.V."/>
            <person name="Jansen H.J."/>
            <person name="van den Hondel C.A.M.J.J."/>
            <person name="Bloemberg G.V."/>
            <person name="Meijer A.H."/>
            <person name="Spaink H.P."/>
        </authorList>
    </citation>
    <scope>NUCLEOTIDE SEQUENCE [LARGE SCALE GENOMIC DNA]</scope>
    <source>
        <strain evidence="3">FL6-60</strain>
    </source>
</reference>
<dbReference type="EMBL" id="CP002154">
    <property type="protein sequence ID" value="ADM41425.1"/>
    <property type="molecule type" value="Genomic_DNA"/>
</dbReference>
<proteinExistence type="predicted"/>
<evidence type="ECO:0000313" key="2">
    <source>
        <dbReference type="EMBL" id="ADM41425.1"/>
    </source>
</evidence>
<evidence type="ECO:0000256" key="1">
    <source>
        <dbReference type="SAM" id="MobiDB-lite"/>
    </source>
</evidence>
<evidence type="ECO:0000313" key="3">
    <source>
        <dbReference type="Proteomes" id="UP000002230"/>
    </source>
</evidence>
<gene>
    <name evidence="2" type="ordered locus">ETAF_1313</name>
</gene>
<dbReference type="Proteomes" id="UP000002230">
    <property type="component" value="Chromosome"/>
</dbReference>
<keyword evidence="3" id="KW-1185">Reference proteome</keyword>
<feature type="compositionally biased region" description="Basic and acidic residues" evidence="1">
    <location>
        <begin position="51"/>
        <end position="65"/>
    </location>
</feature>
<reference evidence="2 3" key="2">
    <citation type="journal article" date="2011" name="BMC Immunol.">
        <title>Comparison of static immersion and intravenous injection systems for exposure of zebrafish embryos to the natural pathogen Edwardsiella tarda.</title>
        <authorList>
            <person name="van Soest J.J."/>
            <person name="Stockhammer O.W."/>
            <person name="Ordas A."/>
            <person name="Bloemberg G.V."/>
            <person name="Spaink H.P."/>
            <person name="Meijer A.H."/>
        </authorList>
    </citation>
    <scope>NUCLEOTIDE SEQUENCE [LARGE SCALE GENOMIC DNA]</scope>
    <source>
        <strain evidence="2 3">FL6-60</strain>
    </source>
</reference>
<sequence length="65" mass="7452">MNLHRAASATHPHRRFVTGRGIDALYGGEAWSYCNKDPAQLQPPPRRISRRNIERDVSDRRARIG</sequence>